<evidence type="ECO:0000256" key="6">
    <source>
        <dbReference type="ARBA" id="ARBA00022970"/>
    </source>
</evidence>
<dbReference type="InterPro" id="IPR003439">
    <property type="entry name" value="ABC_transporter-like_ATP-bd"/>
</dbReference>
<keyword evidence="4 10" id="KW-0067">ATP-binding</keyword>
<feature type="compositionally biased region" description="Gly residues" evidence="8">
    <location>
        <begin position="351"/>
        <end position="362"/>
    </location>
</feature>
<evidence type="ECO:0000256" key="4">
    <source>
        <dbReference type="ARBA" id="ARBA00022840"/>
    </source>
</evidence>
<sequence length="386" mass="41729">MNTAIVFEDVSKTFEVKGRAFEALRHVDLTVDRGEIFGIVGYSGAGKSTLLRTVNALERPTSGRVVVEGLEISALAGQALYAARQRIGMIFQQFNLLESRTVYKNIAYPLKLAKVPDAEILDRVEELLAFVGLSDKALAYPSQLSGGQKQRVGIARALATRPEILISDEATSALDPQTTGEVLELLRRVNEEYGVTILLVTHEIDVIRELADRVAVMEDGEVVEQGSVYEVFSAPRTATARRFVSSVLHHIPSDEVLAKIRAVHHGRLVQLHVEDRDTNHPFLSRVARDNDIDFNVVFGGVDELQGRLFGSLTVELLGPDDRVDAAIAGLRATATVTAIDPAPALRQAQGPGVGAQGPGVGQHGPIAAGHEPLAEDPTTLKEHTHA</sequence>
<reference evidence="10 11" key="1">
    <citation type="submission" date="2017-02" db="EMBL/GenBank/DDBJ databases">
        <authorList>
            <person name="Varghese N."/>
            <person name="Submissions S."/>
        </authorList>
    </citation>
    <scope>NUCLEOTIDE SEQUENCE [LARGE SCALE GENOMIC DNA]</scope>
    <source>
        <strain evidence="10 11">VKM Ac-1787</strain>
    </source>
</reference>
<dbReference type="Proteomes" id="UP000190827">
    <property type="component" value="Unassembled WGS sequence"/>
</dbReference>
<organism evidence="10 11">
    <name type="scientific">Plantibacter cousiniae</name>
    <name type="common">nom. nud.</name>
    <dbReference type="NCBI Taxonomy" id="199709"/>
    <lineage>
        <taxon>Bacteria</taxon>
        <taxon>Bacillati</taxon>
        <taxon>Actinomycetota</taxon>
        <taxon>Actinomycetes</taxon>
        <taxon>Micrococcales</taxon>
        <taxon>Microbacteriaceae</taxon>
        <taxon>Plantibacter</taxon>
    </lineage>
</organism>
<dbReference type="InterPro" id="IPR027417">
    <property type="entry name" value="P-loop_NTPase"/>
</dbReference>
<keyword evidence="3" id="KW-0547">Nucleotide-binding</keyword>
<dbReference type="SMART" id="SM00382">
    <property type="entry name" value="AAA"/>
    <property type="match status" value="1"/>
</dbReference>
<keyword evidence="5" id="KW-1278">Translocase</keyword>
<dbReference type="Gene3D" id="3.40.50.300">
    <property type="entry name" value="P-loop containing nucleotide triphosphate hydrolases"/>
    <property type="match status" value="1"/>
</dbReference>
<keyword evidence="7" id="KW-0472">Membrane</keyword>
<dbReference type="EMBL" id="FUZO01000002">
    <property type="protein sequence ID" value="SKC67723.1"/>
    <property type="molecule type" value="Genomic_DNA"/>
</dbReference>
<accession>A0ABY1LQY0</accession>
<dbReference type="PROSITE" id="PS50893">
    <property type="entry name" value="ABC_TRANSPORTER_2"/>
    <property type="match status" value="1"/>
</dbReference>
<evidence type="ECO:0000256" key="3">
    <source>
        <dbReference type="ARBA" id="ARBA00022741"/>
    </source>
</evidence>
<dbReference type="CDD" id="cd03258">
    <property type="entry name" value="ABC_MetN_methionine_transporter"/>
    <property type="match status" value="1"/>
</dbReference>
<dbReference type="GO" id="GO:0005524">
    <property type="term" value="F:ATP binding"/>
    <property type="evidence" value="ECO:0007669"/>
    <property type="project" value="UniProtKB-KW"/>
</dbReference>
<dbReference type="RefSeq" id="WP_079706490.1">
    <property type="nucleotide sequence ID" value="NZ_FUZO01000002.1"/>
</dbReference>
<name>A0ABY1LQY0_9MICO</name>
<evidence type="ECO:0000313" key="10">
    <source>
        <dbReference type="EMBL" id="SKC67723.1"/>
    </source>
</evidence>
<gene>
    <name evidence="10" type="ORF">SAMN06295973_2733</name>
</gene>
<keyword evidence="1" id="KW-0813">Transport</keyword>
<dbReference type="InterPro" id="IPR003593">
    <property type="entry name" value="AAA+_ATPase"/>
</dbReference>
<keyword evidence="2" id="KW-1003">Cell membrane</keyword>
<keyword evidence="6" id="KW-0029">Amino-acid transport</keyword>
<feature type="region of interest" description="Disordered" evidence="8">
    <location>
        <begin position="345"/>
        <end position="386"/>
    </location>
</feature>
<dbReference type="SMART" id="SM00930">
    <property type="entry name" value="NIL"/>
    <property type="match status" value="1"/>
</dbReference>
<evidence type="ECO:0000256" key="5">
    <source>
        <dbReference type="ARBA" id="ARBA00022967"/>
    </source>
</evidence>
<proteinExistence type="predicted"/>
<feature type="domain" description="ABC transporter" evidence="9">
    <location>
        <begin position="5"/>
        <end position="244"/>
    </location>
</feature>
<dbReference type="Gene3D" id="3.30.70.260">
    <property type="match status" value="1"/>
</dbReference>
<keyword evidence="11" id="KW-1185">Reference proteome</keyword>
<evidence type="ECO:0000256" key="1">
    <source>
        <dbReference type="ARBA" id="ARBA00022448"/>
    </source>
</evidence>
<evidence type="ECO:0000313" key="11">
    <source>
        <dbReference type="Proteomes" id="UP000190827"/>
    </source>
</evidence>
<dbReference type="PANTHER" id="PTHR43166">
    <property type="entry name" value="AMINO ACID IMPORT ATP-BINDING PROTEIN"/>
    <property type="match status" value="1"/>
</dbReference>
<dbReference type="InterPro" id="IPR041701">
    <property type="entry name" value="MetN_ABC"/>
</dbReference>
<dbReference type="Pfam" id="PF00005">
    <property type="entry name" value="ABC_tran"/>
    <property type="match status" value="1"/>
</dbReference>
<dbReference type="SUPFAM" id="SSF52540">
    <property type="entry name" value="P-loop containing nucleoside triphosphate hydrolases"/>
    <property type="match status" value="1"/>
</dbReference>
<comment type="caution">
    <text evidence="10">The sequence shown here is derived from an EMBL/GenBank/DDBJ whole genome shotgun (WGS) entry which is preliminary data.</text>
</comment>
<evidence type="ECO:0000256" key="2">
    <source>
        <dbReference type="ARBA" id="ARBA00022475"/>
    </source>
</evidence>
<dbReference type="InterPro" id="IPR045865">
    <property type="entry name" value="ACT-like_dom_sf"/>
</dbReference>
<evidence type="ECO:0000259" key="9">
    <source>
        <dbReference type="PROSITE" id="PS50893"/>
    </source>
</evidence>
<dbReference type="SUPFAM" id="SSF55021">
    <property type="entry name" value="ACT-like"/>
    <property type="match status" value="1"/>
</dbReference>
<protein>
    <submittedName>
        <fullName evidence="10">D-methionine transport system ATP-binding protein</fullName>
    </submittedName>
</protein>
<dbReference type="PANTHER" id="PTHR43166:SF30">
    <property type="entry name" value="METHIONINE IMPORT ATP-BINDING PROTEIN METN"/>
    <property type="match status" value="1"/>
</dbReference>
<evidence type="ECO:0000256" key="7">
    <source>
        <dbReference type="ARBA" id="ARBA00023136"/>
    </source>
</evidence>
<dbReference type="InterPro" id="IPR017871">
    <property type="entry name" value="ABC_transporter-like_CS"/>
</dbReference>
<dbReference type="Pfam" id="PF09383">
    <property type="entry name" value="NIL"/>
    <property type="match status" value="1"/>
</dbReference>
<dbReference type="PROSITE" id="PS00211">
    <property type="entry name" value="ABC_TRANSPORTER_1"/>
    <property type="match status" value="1"/>
</dbReference>
<evidence type="ECO:0000256" key="8">
    <source>
        <dbReference type="SAM" id="MobiDB-lite"/>
    </source>
</evidence>
<dbReference type="InterPro" id="IPR018449">
    <property type="entry name" value="NIL_domain"/>
</dbReference>
<dbReference type="InterPro" id="IPR050086">
    <property type="entry name" value="MetN_ABC_transporter-like"/>
</dbReference>